<evidence type="ECO:0000313" key="13">
    <source>
        <dbReference type="Proteomes" id="UP000287502"/>
    </source>
</evidence>
<dbReference type="PANTHER" id="PTHR33121:SF70">
    <property type="entry name" value="SIGNALING PROTEIN YKOW"/>
    <property type="match status" value="1"/>
</dbReference>
<evidence type="ECO:0000256" key="6">
    <source>
        <dbReference type="SAM" id="Coils"/>
    </source>
</evidence>
<dbReference type="Gene3D" id="3.30.450.20">
    <property type="entry name" value="PAS domain"/>
    <property type="match status" value="3"/>
</dbReference>
<dbReference type="Pfam" id="PF00990">
    <property type="entry name" value="GGDEF"/>
    <property type="match status" value="1"/>
</dbReference>
<reference evidence="12 13" key="1">
    <citation type="submission" date="2019-01" db="EMBL/GenBank/DDBJ databases">
        <title>Geovibrio thiophilus DSM 11263, complete genome.</title>
        <authorList>
            <person name="Spring S."/>
            <person name="Bunk B."/>
            <person name="Sproer C."/>
        </authorList>
    </citation>
    <scope>NUCLEOTIDE SEQUENCE [LARGE SCALE GENOMIC DNA]</scope>
    <source>
        <strain evidence="12 13">DSM 11263</strain>
    </source>
</reference>
<evidence type="ECO:0000256" key="4">
    <source>
        <dbReference type="ARBA" id="ARBA00022989"/>
    </source>
</evidence>
<dbReference type="NCBIfam" id="TIGR00229">
    <property type="entry name" value="sensory_box"/>
    <property type="match status" value="1"/>
</dbReference>
<evidence type="ECO:0000259" key="9">
    <source>
        <dbReference type="PROSITE" id="PS50113"/>
    </source>
</evidence>
<dbReference type="SUPFAM" id="SSF55785">
    <property type="entry name" value="PYP-like sensor domain (PAS domain)"/>
    <property type="match status" value="1"/>
</dbReference>
<dbReference type="Pfam" id="PF00989">
    <property type="entry name" value="PAS"/>
    <property type="match status" value="1"/>
</dbReference>
<dbReference type="PANTHER" id="PTHR33121">
    <property type="entry name" value="CYCLIC DI-GMP PHOSPHODIESTERASE PDEF"/>
    <property type="match status" value="1"/>
</dbReference>
<dbReference type="RefSeq" id="WP_128465778.1">
    <property type="nucleotide sequence ID" value="NZ_CP035108.1"/>
</dbReference>
<dbReference type="InterPro" id="IPR001633">
    <property type="entry name" value="EAL_dom"/>
</dbReference>
<feature type="coiled-coil region" evidence="6">
    <location>
        <begin position="76"/>
        <end position="103"/>
    </location>
</feature>
<dbReference type="Pfam" id="PF00563">
    <property type="entry name" value="EAL"/>
    <property type="match status" value="1"/>
</dbReference>
<feature type="domain" description="PAC" evidence="9">
    <location>
        <begin position="454"/>
        <end position="508"/>
    </location>
</feature>
<dbReference type="Gene3D" id="3.20.20.450">
    <property type="entry name" value="EAL domain"/>
    <property type="match status" value="1"/>
</dbReference>
<evidence type="ECO:0000256" key="2">
    <source>
        <dbReference type="ARBA" id="ARBA00022475"/>
    </source>
</evidence>
<accession>A0A3R5Y5Z4</accession>
<sequence length="910" mass="103514">MINRKPKVSVPTLNMLNVLFISVSFICLISYFIFYEAEKEFEARAENIRERFIATQKANIKTEIRSAAAKIEIMRLMRQEAIKDFLKNRAENTEEILKNLYAVDAPASLITQTLDSIKWDSGTGYCFVFDRSGRFIFHGGNKALTGTKIQDAVEGNGGLEKFLTDLREKNETFGSYDWSKPFSDQNDLYPKIAFAKAVPELGLFVAAASYTEYQDAGLKKYILELLREERFGYNDYGYFFIMDENYRILMHPVMKELENRSTFDIADTSGKNLGGLFSSALKTESSAYVSYRWEAPKGKEPEEKITFIAKIPDWNWILATGFYSSDFNSYLDRERSELKGIFYNDIIRIAAVLGIIILITALISIYINIYIRKIERSRLREMNMLEQYKLVLDASSIVSKTDLQGRINYVNDKFCSTTLYAKEDVMGKSHNVERHPATPRETFRKMWETISSGKVWHGVLKNKKADGTSYYKSATIVPLKDENGSIIEYISSGHDITELMENRDKLENIFNTDVLTSLGSRMKLLADIEKTAVPVLGLLDIDRFSAINDHYGNKTGDAVIREVGSGIFRRLSRKPYSFYRVNADTFAVLADGTDIERFMNDIRDVQYSIASTGVKTDGEEIPVTLRSGIAQGSKDVLAYADMALNNAKVKNTDFFIYDPADSQMAASYGKDIAVLKSIYAAIRNDGVFPVFQPIYNIASGRIEKYECLMRAEDENGRILTPGDFMDISKKTRIYPRLTLIIIEKSVQKFKNLPHEFSINLTIEDLMNDETMEYLLTYAKSHDVLNRLVIEIVETEELQAFEEVLTLLKELKNQGVKIAIDDFGSGYSNFEYLIKLNADYVKIDAGIMRHVLEDERATEIVRSIVTFARQTGLKTIAEFISSEELLKAAASLGVDYAQGYHIGRPEKELID</sequence>
<evidence type="ECO:0000259" key="10">
    <source>
        <dbReference type="PROSITE" id="PS50883"/>
    </source>
</evidence>
<dbReference type="SMART" id="SM01049">
    <property type="entry name" value="Cache_2"/>
    <property type="match status" value="2"/>
</dbReference>
<keyword evidence="5 7" id="KW-0472">Membrane</keyword>
<dbReference type="InterPro" id="IPR033480">
    <property type="entry name" value="sCache_2"/>
</dbReference>
<dbReference type="SMART" id="SM00052">
    <property type="entry name" value="EAL"/>
    <property type="match status" value="1"/>
</dbReference>
<dbReference type="NCBIfam" id="TIGR00254">
    <property type="entry name" value="GGDEF"/>
    <property type="match status" value="1"/>
</dbReference>
<keyword evidence="6" id="KW-0175">Coiled coil</keyword>
<dbReference type="PROSITE" id="PS50883">
    <property type="entry name" value="EAL"/>
    <property type="match status" value="1"/>
</dbReference>
<organism evidence="12 13">
    <name type="scientific">Geovibrio thiophilus</name>
    <dbReference type="NCBI Taxonomy" id="139438"/>
    <lineage>
        <taxon>Bacteria</taxon>
        <taxon>Pseudomonadati</taxon>
        <taxon>Deferribacterota</taxon>
        <taxon>Deferribacteres</taxon>
        <taxon>Deferribacterales</taxon>
        <taxon>Geovibrionaceae</taxon>
        <taxon>Geovibrio</taxon>
    </lineage>
</organism>
<feature type="domain" description="GGDEF" evidence="11">
    <location>
        <begin position="532"/>
        <end position="659"/>
    </location>
</feature>
<dbReference type="PROSITE" id="PS50887">
    <property type="entry name" value="GGDEF"/>
    <property type="match status" value="1"/>
</dbReference>
<evidence type="ECO:0000259" key="11">
    <source>
        <dbReference type="PROSITE" id="PS50887"/>
    </source>
</evidence>
<dbReference type="InterPro" id="IPR035965">
    <property type="entry name" value="PAS-like_dom_sf"/>
</dbReference>
<dbReference type="PROSITE" id="PS50112">
    <property type="entry name" value="PAS"/>
    <property type="match status" value="1"/>
</dbReference>
<dbReference type="GO" id="GO:0006355">
    <property type="term" value="P:regulation of DNA-templated transcription"/>
    <property type="evidence" value="ECO:0007669"/>
    <property type="project" value="InterPro"/>
</dbReference>
<dbReference type="InterPro" id="IPR000014">
    <property type="entry name" value="PAS"/>
</dbReference>
<dbReference type="InterPro" id="IPR043128">
    <property type="entry name" value="Rev_trsase/Diguanyl_cyclase"/>
</dbReference>
<dbReference type="Gene3D" id="3.30.70.270">
    <property type="match status" value="1"/>
</dbReference>
<dbReference type="CDD" id="cd00130">
    <property type="entry name" value="PAS"/>
    <property type="match status" value="1"/>
</dbReference>
<evidence type="ECO:0000259" key="8">
    <source>
        <dbReference type="PROSITE" id="PS50112"/>
    </source>
</evidence>
<dbReference type="EMBL" id="CP035108">
    <property type="protein sequence ID" value="QAR32491.1"/>
    <property type="molecule type" value="Genomic_DNA"/>
</dbReference>
<protein>
    <submittedName>
        <fullName evidence="12">EAL domain-containing protein</fullName>
    </submittedName>
</protein>
<feature type="transmembrane region" description="Helical" evidence="7">
    <location>
        <begin position="12"/>
        <end position="34"/>
    </location>
</feature>
<dbReference type="InterPro" id="IPR013767">
    <property type="entry name" value="PAS_fold"/>
</dbReference>
<dbReference type="Pfam" id="PF08269">
    <property type="entry name" value="dCache_2"/>
    <property type="match status" value="1"/>
</dbReference>
<dbReference type="GO" id="GO:0071111">
    <property type="term" value="F:cyclic-guanylate-specific phosphodiesterase activity"/>
    <property type="evidence" value="ECO:0007669"/>
    <property type="project" value="InterPro"/>
</dbReference>
<evidence type="ECO:0000256" key="7">
    <source>
        <dbReference type="SAM" id="Phobius"/>
    </source>
</evidence>
<keyword evidence="13" id="KW-1185">Reference proteome</keyword>
<dbReference type="OrthoDB" id="9790732at2"/>
<proteinExistence type="predicted"/>
<dbReference type="SMART" id="SM00267">
    <property type="entry name" value="GGDEF"/>
    <property type="match status" value="1"/>
</dbReference>
<dbReference type="SUPFAM" id="SSF141868">
    <property type="entry name" value="EAL domain-like"/>
    <property type="match status" value="1"/>
</dbReference>
<evidence type="ECO:0000313" key="12">
    <source>
        <dbReference type="EMBL" id="QAR32491.1"/>
    </source>
</evidence>
<evidence type="ECO:0000256" key="1">
    <source>
        <dbReference type="ARBA" id="ARBA00004651"/>
    </source>
</evidence>
<dbReference type="SUPFAM" id="SSF55073">
    <property type="entry name" value="Nucleotide cyclase"/>
    <property type="match status" value="1"/>
</dbReference>
<name>A0A3R5Y5Z4_9BACT</name>
<dbReference type="InterPro" id="IPR050706">
    <property type="entry name" value="Cyclic-di-GMP_PDE-like"/>
</dbReference>
<evidence type="ECO:0000256" key="3">
    <source>
        <dbReference type="ARBA" id="ARBA00022692"/>
    </source>
</evidence>
<dbReference type="GO" id="GO:0005886">
    <property type="term" value="C:plasma membrane"/>
    <property type="evidence" value="ECO:0007669"/>
    <property type="project" value="UniProtKB-SubCell"/>
</dbReference>
<dbReference type="CDD" id="cd01949">
    <property type="entry name" value="GGDEF"/>
    <property type="match status" value="1"/>
</dbReference>
<dbReference type="Proteomes" id="UP000287502">
    <property type="component" value="Chromosome"/>
</dbReference>
<dbReference type="CDD" id="cd01948">
    <property type="entry name" value="EAL"/>
    <property type="match status" value="1"/>
</dbReference>
<dbReference type="InterPro" id="IPR029787">
    <property type="entry name" value="Nucleotide_cyclase"/>
</dbReference>
<evidence type="ECO:0000256" key="5">
    <source>
        <dbReference type="ARBA" id="ARBA00023136"/>
    </source>
</evidence>
<feature type="domain" description="PAS" evidence="8">
    <location>
        <begin position="384"/>
        <end position="429"/>
    </location>
</feature>
<gene>
    <name evidence="12" type="ORF">EP073_03450</name>
</gene>
<dbReference type="InterPro" id="IPR000160">
    <property type="entry name" value="GGDEF_dom"/>
</dbReference>
<comment type="subcellular location">
    <subcellularLocation>
        <location evidence="1">Cell membrane</location>
        <topology evidence="1">Multi-pass membrane protein</topology>
    </subcellularLocation>
</comment>
<dbReference type="InterPro" id="IPR000700">
    <property type="entry name" value="PAS-assoc_C"/>
</dbReference>
<dbReference type="InterPro" id="IPR004010">
    <property type="entry name" value="Double_Cache_2"/>
</dbReference>
<dbReference type="AlphaFoldDB" id="A0A3R5Y5Z4"/>
<keyword evidence="3 7" id="KW-0812">Transmembrane</keyword>
<dbReference type="PROSITE" id="PS50113">
    <property type="entry name" value="PAC"/>
    <property type="match status" value="1"/>
</dbReference>
<feature type="transmembrane region" description="Helical" evidence="7">
    <location>
        <begin position="346"/>
        <end position="371"/>
    </location>
</feature>
<keyword evidence="2" id="KW-1003">Cell membrane</keyword>
<dbReference type="KEGG" id="gtl:EP073_03450"/>
<dbReference type="InterPro" id="IPR035919">
    <property type="entry name" value="EAL_sf"/>
</dbReference>
<keyword evidence="4 7" id="KW-1133">Transmembrane helix</keyword>
<feature type="domain" description="EAL" evidence="10">
    <location>
        <begin position="671"/>
        <end position="910"/>
    </location>
</feature>